<gene>
    <name evidence="1" type="ORF">COB67_05870</name>
</gene>
<evidence type="ECO:0000313" key="1">
    <source>
        <dbReference type="EMBL" id="PCI28638.1"/>
    </source>
</evidence>
<evidence type="ECO:0008006" key="3">
    <source>
        <dbReference type="Google" id="ProtNLM"/>
    </source>
</evidence>
<dbReference type="PROSITE" id="PS51257">
    <property type="entry name" value="PROKAR_LIPOPROTEIN"/>
    <property type="match status" value="1"/>
</dbReference>
<accession>A0A2A4T543</accession>
<organism evidence="1 2">
    <name type="scientific">SAR324 cluster bacterium</name>
    <dbReference type="NCBI Taxonomy" id="2024889"/>
    <lineage>
        <taxon>Bacteria</taxon>
        <taxon>Deltaproteobacteria</taxon>
        <taxon>SAR324 cluster</taxon>
    </lineage>
</organism>
<dbReference type="Proteomes" id="UP000218113">
    <property type="component" value="Unassembled WGS sequence"/>
</dbReference>
<proteinExistence type="predicted"/>
<comment type="caution">
    <text evidence="1">The sequence shown here is derived from an EMBL/GenBank/DDBJ whole genome shotgun (WGS) entry which is preliminary data.</text>
</comment>
<sequence>MKRIILNLLALSLVFLLSGCTLLSKVQSGDASNANKEISWLNDVAIKAPINMDKEKTYIVVYQPFKYQLSLFEADQNNSLKLVAYNEGGTDSIAIFEISQGLHTYILDACFPATITVDAKNGYAYYITKAQAFTKQSFSQYCSGQGKLLLADDSPEKVKEYLCYDNYVLNPKMKNTVQNEINNSSLPAHWKERNKIIDEVKPIFNVFVKSDEGVKLD</sequence>
<reference evidence="2" key="1">
    <citation type="submission" date="2017-08" db="EMBL/GenBank/DDBJ databases">
        <title>A dynamic microbial community with high functional redundancy inhabits the cold, oxic subseafloor aquifer.</title>
        <authorList>
            <person name="Tully B.J."/>
            <person name="Wheat C.G."/>
            <person name="Glazer B.T."/>
            <person name="Huber J.A."/>
        </authorList>
    </citation>
    <scope>NUCLEOTIDE SEQUENCE [LARGE SCALE GENOMIC DNA]</scope>
</reference>
<dbReference type="AlphaFoldDB" id="A0A2A4T543"/>
<dbReference type="EMBL" id="NVSR01000029">
    <property type="protein sequence ID" value="PCI28638.1"/>
    <property type="molecule type" value="Genomic_DNA"/>
</dbReference>
<protein>
    <recommendedName>
        <fullName evidence="3">Lipoprotein</fullName>
    </recommendedName>
</protein>
<evidence type="ECO:0000313" key="2">
    <source>
        <dbReference type="Proteomes" id="UP000218113"/>
    </source>
</evidence>
<name>A0A2A4T543_9DELT</name>